<dbReference type="Proteomes" id="UP000291142">
    <property type="component" value="Unassembled WGS sequence"/>
</dbReference>
<proteinExistence type="predicted"/>
<evidence type="ECO:0000313" key="2">
    <source>
        <dbReference type="EMBL" id="TBN04877.1"/>
    </source>
</evidence>
<comment type="caution">
    <text evidence="2">The sequence shown here is derived from an EMBL/GenBank/DDBJ whole genome shotgun (WGS) entry which is preliminary data.</text>
</comment>
<organism evidence="2 3">
    <name type="scientific">Hyunsoonleella flava</name>
    <dbReference type="NCBI Taxonomy" id="2527939"/>
    <lineage>
        <taxon>Bacteria</taxon>
        <taxon>Pseudomonadati</taxon>
        <taxon>Bacteroidota</taxon>
        <taxon>Flavobacteriia</taxon>
        <taxon>Flavobacteriales</taxon>
        <taxon>Flavobacteriaceae</taxon>
    </lineage>
</organism>
<sequence length="130" mass="14629">MQTKPNNLNTFRILYLVKGILTICFSLFFIFYAGMGLFFNTAIERSQQDVEMPFNFGWLFVAIGIIGIIACVSIGILNLLTSKYLKEIKNYNFIFAIAIVNCLTGVLGIVLGVFTLIELTKPEIKELFGK</sequence>
<dbReference type="EMBL" id="SIRT01000003">
    <property type="protein sequence ID" value="TBN04877.1"/>
    <property type="molecule type" value="Genomic_DNA"/>
</dbReference>
<dbReference type="AlphaFoldDB" id="A0A4Q9FFA1"/>
<evidence type="ECO:0000256" key="1">
    <source>
        <dbReference type="SAM" id="Phobius"/>
    </source>
</evidence>
<accession>A0A4Q9FFA1</accession>
<keyword evidence="3" id="KW-1185">Reference proteome</keyword>
<protein>
    <submittedName>
        <fullName evidence="2">Uncharacterized protein</fullName>
    </submittedName>
</protein>
<keyword evidence="1" id="KW-0812">Transmembrane</keyword>
<feature type="transmembrane region" description="Helical" evidence="1">
    <location>
        <begin position="93"/>
        <end position="117"/>
    </location>
</feature>
<gene>
    <name evidence="2" type="ORF">EYD45_06345</name>
</gene>
<evidence type="ECO:0000313" key="3">
    <source>
        <dbReference type="Proteomes" id="UP000291142"/>
    </source>
</evidence>
<name>A0A4Q9FFA1_9FLAO</name>
<keyword evidence="1" id="KW-0472">Membrane</keyword>
<dbReference type="OrthoDB" id="1452126at2"/>
<reference evidence="2 3" key="1">
    <citation type="submission" date="2019-02" db="EMBL/GenBank/DDBJ databases">
        <title>Hyunsoonleella sp., isolated from marine sediment.</title>
        <authorList>
            <person name="Liu B.-T."/>
        </authorList>
    </citation>
    <scope>NUCLEOTIDE SEQUENCE [LARGE SCALE GENOMIC DNA]</scope>
    <source>
        <strain evidence="2 3">T58</strain>
    </source>
</reference>
<dbReference type="RefSeq" id="WP_130963675.1">
    <property type="nucleotide sequence ID" value="NZ_SIRT01000003.1"/>
</dbReference>
<feature type="transmembrane region" description="Helical" evidence="1">
    <location>
        <begin position="58"/>
        <end position="81"/>
    </location>
</feature>
<feature type="transmembrane region" description="Helical" evidence="1">
    <location>
        <begin position="12"/>
        <end position="38"/>
    </location>
</feature>
<keyword evidence="1" id="KW-1133">Transmembrane helix</keyword>